<reference evidence="1 2" key="1">
    <citation type="journal article" date="2013" name="PLoS ONE">
        <title>Genomic analysis of Melioribacter roseus, facultatively anaerobic organotrophic bacterium representing a novel deep lineage within Bacteriodetes/Chlorobi group.</title>
        <authorList>
            <person name="Kadnikov V.V."/>
            <person name="Mardanov A.V."/>
            <person name="Podosokorskaya O.A."/>
            <person name="Gavrilov S.N."/>
            <person name="Kublanov I.V."/>
            <person name="Beletsky A.V."/>
            <person name="Bonch-Osmolovskaya E.A."/>
            <person name="Ravin N.V."/>
        </authorList>
    </citation>
    <scope>NUCLEOTIDE SEQUENCE [LARGE SCALE GENOMIC DNA]</scope>
    <source>
        <strain evidence="2">JCM 17771 / P3M-2</strain>
    </source>
</reference>
<dbReference type="EMBL" id="CP003557">
    <property type="protein sequence ID" value="AFN73758.1"/>
    <property type="molecule type" value="Genomic_DNA"/>
</dbReference>
<accession>I6ZXH0</accession>
<dbReference type="AlphaFoldDB" id="I6ZXH0"/>
<sequence>MSQIISIDEIKNGMVLAEDIKNKYGQLLISAETVLNEKHVRLLKTWGVSVVSIVGEGEEELVITEEERENKKVEILKEIGWKPENKFEEDLINMAAEHKLEQIKFYDRKRTNT</sequence>
<dbReference type="KEGG" id="mro:MROS_0515"/>
<proteinExistence type="predicted"/>
<dbReference type="OrthoDB" id="5786974at2"/>
<protein>
    <submittedName>
        <fullName evidence="1">Uncharacterized protein</fullName>
    </submittedName>
</protein>
<keyword evidence="2" id="KW-1185">Reference proteome</keyword>
<dbReference type="STRING" id="1191523.MROS_0515"/>
<dbReference type="Proteomes" id="UP000009011">
    <property type="component" value="Chromosome"/>
</dbReference>
<dbReference type="eggNOG" id="ENOG50330BW">
    <property type="taxonomic scope" value="Bacteria"/>
</dbReference>
<evidence type="ECO:0000313" key="2">
    <source>
        <dbReference type="Proteomes" id="UP000009011"/>
    </source>
</evidence>
<gene>
    <name evidence="1" type="ordered locus">MROS_0515</name>
</gene>
<evidence type="ECO:0000313" key="1">
    <source>
        <dbReference type="EMBL" id="AFN73758.1"/>
    </source>
</evidence>
<name>I6ZXH0_MELRP</name>
<dbReference type="HOGENOM" id="CLU_2130517_0_0_10"/>
<organism evidence="1 2">
    <name type="scientific">Melioribacter roseus (strain DSM 23840 / JCM 17771 / VKM B-2668 / P3M-2)</name>
    <dbReference type="NCBI Taxonomy" id="1191523"/>
    <lineage>
        <taxon>Bacteria</taxon>
        <taxon>Pseudomonadati</taxon>
        <taxon>Ignavibacteriota</taxon>
        <taxon>Ignavibacteria</taxon>
        <taxon>Ignavibacteriales</taxon>
        <taxon>Melioribacteraceae</taxon>
        <taxon>Melioribacter</taxon>
    </lineage>
</organism>
<dbReference type="RefSeq" id="WP_014855195.1">
    <property type="nucleotide sequence ID" value="NC_018178.1"/>
</dbReference>